<dbReference type="Proteomes" id="UP000002192">
    <property type="component" value="Chromosome"/>
</dbReference>
<organism evidence="9 10">
    <name type="scientific">Blochmanniella floridana</name>
    <dbReference type="NCBI Taxonomy" id="203907"/>
    <lineage>
        <taxon>Bacteria</taxon>
        <taxon>Pseudomonadati</taxon>
        <taxon>Pseudomonadota</taxon>
        <taxon>Gammaproteobacteria</taxon>
        <taxon>Enterobacterales</taxon>
        <taxon>Enterobacteriaceae</taxon>
        <taxon>ant endosymbionts</taxon>
        <taxon>Candidatus Blochmanniella</taxon>
    </lineage>
</organism>
<evidence type="ECO:0000259" key="8">
    <source>
        <dbReference type="Pfam" id="PF01494"/>
    </source>
</evidence>
<evidence type="ECO:0000256" key="7">
    <source>
        <dbReference type="ARBA" id="ARBA00023033"/>
    </source>
</evidence>
<dbReference type="GO" id="GO:0071949">
    <property type="term" value="F:FAD binding"/>
    <property type="evidence" value="ECO:0007669"/>
    <property type="project" value="InterPro"/>
</dbReference>
<dbReference type="GO" id="GO:0008681">
    <property type="term" value="F:2-octaprenyl-6-methoxyphenol hydroxylase activity"/>
    <property type="evidence" value="ECO:0007669"/>
    <property type="project" value="TreeGrafter"/>
</dbReference>
<evidence type="ECO:0000313" key="10">
    <source>
        <dbReference type="Proteomes" id="UP000002192"/>
    </source>
</evidence>
<dbReference type="NCBIfam" id="NF004356">
    <property type="entry name" value="PRK05732.1"/>
    <property type="match status" value="1"/>
</dbReference>
<keyword evidence="7" id="KW-0503">Monooxygenase</keyword>
<comment type="pathway">
    <text evidence="2">Cofactor biosynthesis; ubiquinone biosynthesis.</text>
</comment>
<dbReference type="SUPFAM" id="SSF51905">
    <property type="entry name" value="FAD/NAD(P)-binding domain"/>
    <property type="match status" value="1"/>
</dbReference>
<comment type="cofactor">
    <cofactor evidence="1">
        <name>FAD</name>
        <dbReference type="ChEBI" id="CHEBI:57692"/>
    </cofactor>
</comment>
<dbReference type="UniPathway" id="UPA00232"/>
<dbReference type="PANTHER" id="PTHR43876">
    <property type="entry name" value="UBIQUINONE BIOSYNTHESIS MONOOXYGENASE COQ6, MITOCHONDRIAL"/>
    <property type="match status" value="1"/>
</dbReference>
<dbReference type="GO" id="GO:0006744">
    <property type="term" value="P:ubiquinone biosynthetic process"/>
    <property type="evidence" value="ECO:0007669"/>
    <property type="project" value="UniProtKB-UniPathway"/>
</dbReference>
<proteinExistence type="inferred from homology"/>
<dbReference type="STRING" id="203907.Bfl259"/>
<protein>
    <submittedName>
        <fullName evidence="9">2-octaprenyl-6-methoxyphenol hydroxylase</fullName>
        <ecNumber evidence="9">1.14.13.-</ecNumber>
    </submittedName>
</protein>
<dbReference type="EMBL" id="BX248583">
    <property type="protein sequence ID" value="CAD83330.1"/>
    <property type="molecule type" value="Genomic_DNA"/>
</dbReference>
<evidence type="ECO:0000256" key="5">
    <source>
        <dbReference type="ARBA" id="ARBA00022827"/>
    </source>
</evidence>
<evidence type="ECO:0000256" key="1">
    <source>
        <dbReference type="ARBA" id="ARBA00001974"/>
    </source>
</evidence>
<dbReference type="EC" id="1.14.13.-" evidence="9"/>
<evidence type="ECO:0000256" key="3">
    <source>
        <dbReference type="ARBA" id="ARBA00005349"/>
    </source>
</evidence>
<dbReference type="Pfam" id="PF01494">
    <property type="entry name" value="FAD_binding_3"/>
    <property type="match status" value="1"/>
</dbReference>
<keyword evidence="4" id="KW-0285">Flavoprotein</keyword>
<dbReference type="InterPro" id="IPR051205">
    <property type="entry name" value="UbiH/COQ6_monooxygenase"/>
</dbReference>
<dbReference type="AlphaFoldDB" id="Q7VRF8"/>
<evidence type="ECO:0000256" key="6">
    <source>
        <dbReference type="ARBA" id="ARBA00023002"/>
    </source>
</evidence>
<dbReference type="NCBIfam" id="TIGR01988">
    <property type="entry name" value="Ubi-OHases"/>
    <property type="match status" value="1"/>
</dbReference>
<dbReference type="eggNOG" id="COG0654">
    <property type="taxonomic scope" value="Bacteria"/>
</dbReference>
<evidence type="ECO:0000313" key="9">
    <source>
        <dbReference type="EMBL" id="CAD83330.1"/>
    </source>
</evidence>
<feature type="domain" description="FAD-binding" evidence="8">
    <location>
        <begin position="200"/>
        <end position="319"/>
    </location>
</feature>
<dbReference type="InterPro" id="IPR018168">
    <property type="entry name" value="Ubi_Hdrlase_CS"/>
</dbReference>
<comment type="similarity">
    <text evidence="3">Belongs to the UbiH/COQ6 family.</text>
</comment>
<dbReference type="Gene3D" id="3.50.50.60">
    <property type="entry name" value="FAD/NAD(P)-binding domain"/>
    <property type="match status" value="2"/>
</dbReference>
<name>Q7VRF8_BLOFL</name>
<keyword evidence="6 9" id="KW-0560">Oxidoreductase</keyword>
<dbReference type="PRINTS" id="PR00420">
    <property type="entry name" value="RNGMNOXGNASE"/>
</dbReference>
<dbReference type="HOGENOM" id="CLU_009665_8_1_6"/>
<sequence length="394" mass="45291">MSIVISGGGILGLILALKLFKLTQGNLSISMVEQYLPYNCDFSMFLKKPRVIALSRDTYIELMKIDINTGLSTYSTVINRVEISEYSRSNEVFITAQDYKLSELGYVIELQKLRRKLFNCLIKKTDVCIYCPAKIQHIEHKQSYSVIHLNNGKYINSKLTIIANGTCVQSTNYYGLQCFRQNYYQTAIVAEVSTEVYHSGCAFERFTPLGPMVLLPMANNLIFLIWCVSHQQCQKVSQWSEERFIQELQNKFGWKLGKILNVGTKYFYDLWLIYSKNHISHRLALVGNAAQTLHPIGGQGFNLGVRDVTTLVEIIGQALCDNIDIGDFSVLNLYQKNRRFDQYKTILITDGLIRLFGNNYFPLVVARNLGLFFMEHCSFFKRFLINTVLSWKIE</sequence>
<keyword evidence="5" id="KW-0274">FAD</keyword>
<dbReference type="KEGG" id="bfl:Bfl259"/>
<dbReference type="InterPro" id="IPR036188">
    <property type="entry name" value="FAD/NAD-bd_sf"/>
</dbReference>
<dbReference type="InterPro" id="IPR002938">
    <property type="entry name" value="FAD-bd"/>
</dbReference>
<dbReference type="PANTHER" id="PTHR43876:SF8">
    <property type="entry name" value="2-OCTAPRENYL-6-METHOXYPHENOL HYDROXYLASE"/>
    <property type="match status" value="1"/>
</dbReference>
<evidence type="ECO:0000256" key="4">
    <source>
        <dbReference type="ARBA" id="ARBA00022630"/>
    </source>
</evidence>
<gene>
    <name evidence="9" type="primary">ubiH</name>
    <name evidence="9" type="ordered locus">Bfl259</name>
</gene>
<dbReference type="InterPro" id="IPR010971">
    <property type="entry name" value="UbiH/COQ6"/>
</dbReference>
<keyword evidence="10" id="KW-1185">Reference proteome</keyword>
<accession>Q7VRF8</accession>
<dbReference type="PROSITE" id="PS01304">
    <property type="entry name" value="UBIH"/>
    <property type="match status" value="1"/>
</dbReference>
<evidence type="ECO:0000256" key="2">
    <source>
        <dbReference type="ARBA" id="ARBA00004749"/>
    </source>
</evidence>
<dbReference type="OrthoDB" id="9769565at2"/>
<reference evidence="9 10" key="1">
    <citation type="journal article" date="2003" name="Proc. Natl. Acad. Sci. U.S.A.">
        <title>The genome sequence of Blochmannia floridanus: comparative analysis of reduced genomes.</title>
        <authorList>
            <person name="Gil R."/>
            <person name="Silva F.J."/>
            <person name="Zientz E."/>
            <person name="Delmotte F."/>
            <person name="Gonzalez-Candelas F."/>
            <person name="Latorre A."/>
            <person name="Rausell C."/>
            <person name="Kramerbeek J."/>
            <person name="Gadau J."/>
            <person name="Hoelldobler B."/>
            <person name="van Ham R.C.H.J."/>
            <person name="Gross R."/>
            <person name="Moya A."/>
        </authorList>
    </citation>
    <scope>NUCLEOTIDE SEQUENCE [LARGE SCALE GENOMIC DNA]</scope>
</reference>